<dbReference type="AlphaFoldDB" id="A0AAW2HW13"/>
<dbReference type="FunFam" id="2.40.10.10:FF:000068">
    <property type="entry name" value="transmembrane protease serine 2"/>
    <property type="match status" value="1"/>
</dbReference>
<comment type="caution">
    <text evidence="4">The sequence shown here is derived from an EMBL/GenBank/DDBJ whole genome shotgun (WGS) entry which is preliminary data.</text>
</comment>
<gene>
    <name evidence="4" type="ORF">PYX00_006240</name>
</gene>
<dbReference type="PRINTS" id="PR00722">
    <property type="entry name" value="CHYMOTRYPSIN"/>
</dbReference>
<accession>A0AAW2HW13</accession>
<dbReference type="PROSITE" id="PS00134">
    <property type="entry name" value="TRYPSIN_HIS"/>
    <property type="match status" value="1"/>
</dbReference>
<dbReference type="InterPro" id="IPR009003">
    <property type="entry name" value="Peptidase_S1_PA"/>
</dbReference>
<dbReference type="InterPro" id="IPR001254">
    <property type="entry name" value="Trypsin_dom"/>
</dbReference>
<dbReference type="PANTHER" id="PTHR24252:SF7">
    <property type="entry name" value="HYALIN"/>
    <property type="match status" value="1"/>
</dbReference>
<dbReference type="GO" id="GO:0004252">
    <property type="term" value="F:serine-type endopeptidase activity"/>
    <property type="evidence" value="ECO:0007669"/>
    <property type="project" value="InterPro"/>
</dbReference>
<keyword evidence="2" id="KW-0732">Signal</keyword>
<feature type="chain" id="PRO_5043699657" description="Peptidase S1 domain-containing protein" evidence="2">
    <location>
        <begin position="17"/>
        <end position="274"/>
    </location>
</feature>
<feature type="domain" description="Peptidase S1" evidence="3">
    <location>
        <begin position="36"/>
        <end position="274"/>
    </location>
</feature>
<evidence type="ECO:0000256" key="2">
    <source>
        <dbReference type="SAM" id="SignalP"/>
    </source>
</evidence>
<evidence type="ECO:0000256" key="1">
    <source>
        <dbReference type="ARBA" id="ARBA00023157"/>
    </source>
</evidence>
<reference evidence="4" key="1">
    <citation type="journal article" date="2024" name="Gigascience">
        <title>Chromosome-level genome of the poultry shaft louse Menopon gallinae provides insight into the host-switching and adaptive evolution of parasitic lice.</title>
        <authorList>
            <person name="Xu Y."/>
            <person name="Ma L."/>
            <person name="Liu S."/>
            <person name="Liang Y."/>
            <person name="Liu Q."/>
            <person name="He Z."/>
            <person name="Tian L."/>
            <person name="Duan Y."/>
            <person name="Cai W."/>
            <person name="Li H."/>
            <person name="Song F."/>
        </authorList>
    </citation>
    <scope>NUCLEOTIDE SEQUENCE</scope>
    <source>
        <strain evidence="4">Cailab_2023a</strain>
    </source>
</reference>
<dbReference type="SMART" id="SM00020">
    <property type="entry name" value="Tryp_SPc"/>
    <property type="match status" value="1"/>
</dbReference>
<dbReference type="GO" id="GO:0006508">
    <property type="term" value="P:proteolysis"/>
    <property type="evidence" value="ECO:0007669"/>
    <property type="project" value="InterPro"/>
</dbReference>
<evidence type="ECO:0000259" key="3">
    <source>
        <dbReference type="PROSITE" id="PS50240"/>
    </source>
</evidence>
<dbReference type="PROSITE" id="PS50240">
    <property type="entry name" value="TRYPSIN_DOM"/>
    <property type="match status" value="1"/>
</dbReference>
<proteinExistence type="predicted"/>
<dbReference type="InterPro" id="IPR018114">
    <property type="entry name" value="TRYPSIN_HIS"/>
</dbReference>
<protein>
    <recommendedName>
        <fullName evidence="3">Peptidase S1 domain-containing protein</fullName>
    </recommendedName>
</protein>
<dbReference type="Gene3D" id="2.40.10.10">
    <property type="entry name" value="Trypsin-like serine proteases"/>
    <property type="match status" value="1"/>
</dbReference>
<dbReference type="SUPFAM" id="SSF50494">
    <property type="entry name" value="Trypsin-like serine proteases"/>
    <property type="match status" value="1"/>
</dbReference>
<name>A0AAW2HW13_9NEOP</name>
<dbReference type="InterPro" id="IPR001314">
    <property type="entry name" value="Peptidase_S1A"/>
</dbReference>
<dbReference type="Pfam" id="PF00089">
    <property type="entry name" value="Trypsin"/>
    <property type="match status" value="1"/>
</dbReference>
<dbReference type="PANTHER" id="PTHR24252">
    <property type="entry name" value="ACROSIN-RELATED"/>
    <property type="match status" value="1"/>
</dbReference>
<evidence type="ECO:0000313" key="4">
    <source>
        <dbReference type="EMBL" id="KAL0273607.1"/>
    </source>
</evidence>
<dbReference type="EMBL" id="JARGDH010000003">
    <property type="protein sequence ID" value="KAL0273607.1"/>
    <property type="molecule type" value="Genomic_DNA"/>
</dbReference>
<feature type="signal peptide" evidence="2">
    <location>
        <begin position="1"/>
        <end position="16"/>
    </location>
</feature>
<sequence>MFRAVILLLAAACVFADIPRVPYRGPAPDLGNGERIILGENANEGDFPFIGSLRRTGYNPGHTCGLSILTSNWVLTASHCCAPVKNLADFYVYVGSIYLDKGGSSHPIEKMVMHENYQQSNHFKNDICLLRVSKPFQFSDRVKQVVLAPENYPVPGRDKVNTAGWGLTDPNGKVPNRLQKGVNFVTLTQEDCGRQTKGFPMFPGYVCVKGSFPGQTGLAGRFRRPARQGRRPDRSHLLRLLPVRQQPPGRLLPHHQLHLLDQAKARIGSLSDQI</sequence>
<dbReference type="InterPro" id="IPR043504">
    <property type="entry name" value="Peptidase_S1_PA_chymotrypsin"/>
</dbReference>
<dbReference type="CDD" id="cd00190">
    <property type="entry name" value="Tryp_SPc"/>
    <property type="match status" value="1"/>
</dbReference>
<organism evidence="4">
    <name type="scientific">Menopon gallinae</name>
    <name type="common">poultry shaft louse</name>
    <dbReference type="NCBI Taxonomy" id="328185"/>
    <lineage>
        <taxon>Eukaryota</taxon>
        <taxon>Metazoa</taxon>
        <taxon>Ecdysozoa</taxon>
        <taxon>Arthropoda</taxon>
        <taxon>Hexapoda</taxon>
        <taxon>Insecta</taxon>
        <taxon>Pterygota</taxon>
        <taxon>Neoptera</taxon>
        <taxon>Paraneoptera</taxon>
        <taxon>Psocodea</taxon>
        <taxon>Troctomorpha</taxon>
        <taxon>Phthiraptera</taxon>
        <taxon>Amblycera</taxon>
        <taxon>Menoponidae</taxon>
        <taxon>Menopon</taxon>
    </lineage>
</organism>
<keyword evidence="1" id="KW-1015">Disulfide bond</keyword>